<organism evidence="4 5">
    <name type="scientific">Paratrimastix pyriformis</name>
    <dbReference type="NCBI Taxonomy" id="342808"/>
    <lineage>
        <taxon>Eukaryota</taxon>
        <taxon>Metamonada</taxon>
        <taxon>Preaxostyla</taxon>
        <taxon>Paratrimastigidae</taxon>
        <taxon>Paratrimastix</taxon>
    </lineage>
</organism>
<dbReference type="InterPro" id="IPR027408">
    <property type="entry name" value="PNPase/RNase_PH_dom_sf"/>
</dbReference>
<accession>A0ABQ8UI16</accession>
<dbReference type="InterPro" id="IPR036345">
    <property type="entry name" value="ExoRNase_PH_dom2_sf"/>
</dbReference>
<reference evidence="4" key="1">
    <citation type="journal article" date="2022" name="bioRxiv">
        <title>Genomics of Preaxostyla Flagellates Illuminates Evolutionary Transitions and the Path Towards Mitochondrial Loss.</title>
        <authorList>
            <person name="Novak L.V.F."/>
            <person name="Treitli S.C."/>
            <person name="Pyrih J."/>
            <person name="Halakuc P."/>
            <person name="Pipaliya S.V."/>
            <person name="Vacek V."/>
            <person name="Brzon O."/>
            <person name="Soukal P."/>
            <person name="Eme L."/>
            <person name="Dacks J.B."/>
            <person name="Karnkowska A."/>
            <person name="Elias M."/>
            <person name="Hampl V."/>
        </authorList>
    </citation>
    <scope>NUCLEOTIDE SEQUENCE</scope>
    <source>
        <strain evidence="4">RCP-MX</strain>
    </source>
</reference>
<evidence type="ECO:0000256" key="1">
    <source>
        <dbReference type="ARBA" id="ARBA00006678"/>
    </source>
</evidence>
<dbReference type="InterPro" id="IPR020568">
    <property type="entry name" value="Ribosomal_Su5_D2-typ_SF"/>
</dbReference>
<evidence type="ECO:0000313" key="5">
    <source>
        <dbReference type="Proteomes" id="UP001141327"/>
    </source>
</evidence>
<protein>
    <submittedName>
        <fullName evidence="4">Exosome complex component RRP41</fullName>
    </submittedName>
</protein>
<dbReference type="Pfam" id="PF03725">
    <property type="entry name" value="RNase_PH_C"/>
    <property type="match status" value="1"/>
</dbReference>
<name>A0ABQ8UI16_9EUKA</name>
<sequence>MVDRFLFSGLRQDGRRPKELRLIECEMGVEPGADGSAVWHQGNTVVYATVQGPKESTFRSRNQTGRAQISVEFFLAPFSGSDRRVRSRFDRRNKEIAQALQQTLQTAIVGEQFPRSQISININVVQADGGVRSAAMNAATLALVDAGIPMHDFVACCSAGFLQDTAVLDPNSSEEGAAGGGPGGSASPDLPVALFPASGEISLLQLGSQLPCEKLADLMQLASEGCQQIAALMRECVTKHVASRLRSRETVTRTD</sequence>
<dbReference type="InterPro" id="IPR015847">
    <property type="entry name" value="ExoRNase_PH_dom2"/>
</dbReference>
<dbReference type="InterPro" id="IPR050080">
    <property type="entry name" value="RNase_PH"/>
</dbReference>
<gene>
    <name evidence="4" type="ORF">PAPYR_5408</name>
</gene>
<dbReference type="InterPro" id="IPR001247">
    <property type="entry name" value="ExoRNase_PH_dom1"/>
</dbReference>
<dbReference type="SUPFAM" id="SSF55666">
    <property type="entry name" value="Ribonuclease PH domain 2-like"/>
    <property type="match status" value="1"/>
</dbReference>
<feature type="domain" description="Exoribonuclease phosphorolytic" evidence="2">
    <location>
        <begin position="19"/>
        <end position="149"/>
    </location>
</feature>
<dbReference type="EMBL" id="JAPMOS010000025">
    <property type="protein sequence ID" value="KAJ4458876.1"/>
    <property type="molecule type" value="Genomic_DNA"/>
</dbReference>
<comment type="caution">
    <text evidence="4">The sequence shown here is derived from an EMBL/GenBank/DDBJ whole genome shotgun (WGS) entry which is preliminary data.</text>
</comment>
<keyword evidence="5" id="KW-1185">Reference proteome</keyword>
<feature type="domain" description="Exoribonuclease phosphorolytic" evidence="3">
    <location>
        <begin position="152"/>
        <end position="224"/>
    </location>
</feature>
<dbReference type="PANTHER" id="PTHR11953">
    <property type="entry name" value="EXOSOME COMPLEX COMPONENT"/>
    <property type="match status" value="1"/>
</dbReference>
<proteinExistence type="inferred from homology"/>
<evidence type="ECO:0000259" key="2">
    <source>
        <dbReference type="Pfam" id="PF01138"/>
    </source>
</evidence>
<dbReference type="Pfam" id="PF01138">
    <property type="entry name" value="RNase_PH"/>
    <property type="match status" value="1"/>
</dbReference>
<dbReference type="Gene3D" id="3.30.230.70">
    <property type="entry name" value="GHMP Kinase, N-terminal domain"/>
    <property type="match status" value="1"/>
</dbReference>
<evidence type="ECO:0000313" key="4">
    <source>
        <dbReference type="EMBL" id="KAJ4458876.1"/>
    </source>
</evidence>
<evidence type="ECO:0000259" key="3">
    <source>
        <dbReference type="Pfam" id="PF03725"/>
    </source>
</evidence>
<comment type="similarity">
    <text evidence="1">Belongs to the RNase PH family.</text>
</comment>
<dbReference type="SUPFAM" id="SSF54211">
    <property type="entry name" value="Ribosomal protein S5 domain 2-like"/>
    <property type="match status" value="1"/>
</dbReference>
<dbReference type="PANTHER" id="PTHR11953:SF0">
    <property type="entry name" value="EXOSOME COMPLEX COMPONENT RRP41"/>
    <property type="match status" value="1"/>
</dbReference>
<dbReference type="Proteomes" id="UP001141327">
    <property type="component" value="Unassembled WGS sequence"/>
</dbReference>